<protein>
    <submittedName>
        <fullName evidence="2">Uncharacterized protein</fullName>
    </submittedName>
</protein>
<organism evidence="2 3">
    <name type="scientific">Laccaria amethystina LaAM-08-1</name>
    <dbReference type="NCBI Taxonomy" id="1095629"/>
    <lineage>
        <taxon>Eukaryota</taxon>
        <taxon>Fungi</taxon>
        <taxon>Dikarya</taxon>
        <taxon>Basidiomycota</taxon>
        <taxon>Agaricomycotina</taxon>
        <taxon>Agaricomycetes</taxon>
        <taxon>Agaricomycetidae</taxon>
        <taxon>Agaricales</taxon>
        <taxon>Agaricineae</taxon>
        <taxon>Hydnangiaceae</taxon>
        <taxon>Laccaria</taxon>
    </lineage>
</organism>
<evidence type="ECO:0000313" key="2">
    <source>
        <dbReference type="EMBL" id="KIJ89408.1"/>
    </source>
</evidence>
<accession>A0A0C9WPF7</accession>
<evidence type="ECO:0000256" key="1">
    <source>
        <dbReference type="SAM" id="MobiDB-lite"/>
    </source>
</evidence>
<name>A0A0C9WPF7_9AGAR</name>
<dbReference type="EMBL" id="KN839771">
    <property type="protein sequence ID" value="KIJ89408.1"/>
    <property type="molecule type" value="Genomic_DNA"/>
</dbReference>
<feature type="compositionally biased region" description="Polar residues" evidence="1">
    <location>
        <begin position="1"/>
        <end position="11"/>
    </location>
</feature>
<dbReference type="Proteomes" id="UP000054477">
    <property type="component" value="Unassembled WGS sequence"/>
</dbReference>
<dbReference type="HOGENOM" id="CLU_2638420_0_0_1"/>
<keyword evidence="3" id="KW-1185">Reference proteome</keyword>
<feature type="region of interest" description="Disordered" evidence="1">
    <location>
        <begin position="1"/>
        <end position="77"/>
    </location>
</feature>
<reference evidence="3" key="2">
    <citation type="submission" date="2015-01" db="EMBL/GenBank/DDBJ databases">
        <title>Evolutionary Origins and Diversification of the Mycorrhizal Mutualists.</title>
        <authorList>
            <consortium name="DOE Joint Genome Institute"/>
            <consortium name="Mycorrhizal Genomics Consortium"/>
            <person name="Kohler A."/>
            <person name="Kuo A."/>
            <person name="Nagy L.G."/>
            <person name="Floudas D."/>
            <person name="Copeland A."/>
            <person name="Barry K.W."/>
            <person name="Cichocki N."/>
            <person name="Veneault-Fourrey C."/>
            <person name="LaButti K."/>
            <person name="Lindquist E.A."/>
            <person name="Lipzen A."/>
            <person name="Lundell T."/>
            <person name="Morin E."/>
            <person name="Murat C."/>
            <person name="Riley R."/>
            <person name="Ohm R."/>
            <person name="Sun H."/>
            <person name="Tunlid A."/>
            <person name="Henrissat B."/>
            <person name="Grigoriev I.V."/>
            <person name="Hibbett D.S."/>
            <person name="Martin F."/>
        </authorList>
    </citation>
    <scope>NUCLEOTIDE SEQUENCE [LARGE SCALE GENOMIC DNA]</scope>
    <source>
        <strain evidence="3">LaAM-08-1</strain>
    </source>
</reference>
<feature type="compositionally biased region" description="Basic and acidic residues" evidence="1">
    <location>
        <begin position="34"/>
        <end position="46"/>
    </location>
</feature>
<dbReference type="AlphaFoldDB" id="A0A0C9WPF7"/>
<gene>
    <name evidence="2" type="ORF">K443DRAFT_16160</name>
</gene>
<reference evidence="2 3" key="1">
    <citation type="submission" date="2014-04" db="EMBL/GenBank/DDBJ databases">
        <authorList>
            <consortium name="DOE Joint Genome Institute"/>
            <person name="Kuo A."/>
            <person name="Kohler A."/>
            <person name="Nagy L.G."/>
            <person name="Floudas D."/>
            <person name="Copeland A."/>
            <person name="Barry K.W."/>
            <person name="Cichocki N."/>
            <person name="Veneault-Fourrey C."/>
            <person name="LaButti K."/>
            <person name="Lindquist E.A."/>
            <person name="Lipzen A."/>
            <person name="Lundell T."/>
            <person name="Morin E."/>
            <person name="Murat C."/>
            <person name="Sun H."/>
            <person name="Tunlid A."/>
            <person name="Henrissat B."/>
            <person name="Grigoriev I.V."/>
            <person name="Hibbett D.S."/>
            <person name="Martin F."/>
            <person name="Nordberg H.P."/>
            <person name="Cantor M.N."/>
            <person name="Hua S.X."/>
        </authorList>
    </citation>
    <scope>NUCLEOTIDE SEQUENCE [LARGE SCALE GENOMIC DNA]</scope>
    <source>
        <strain evidence="2 3">LaAM-08-1</strain>
    </source>
</reference>
<sequence>MEPRLTSNPSASKRKKYTPKFEAAGEWVEEEEEVKVQEGETDKIKLSEALLGSFPDSQGPESSSSNTTTTTTTTSRL</sequence>
<evidence type="ECO:0000313" key="3">
    <source>
        <dbReference type="Proteomes" id="UP000054477"/>
    </source>
</evidence>
<proteinExistence type="predicted"/>
<feature type="compositionally biased region" description="Low complexity" evidence="1">
    <location>
        <begin position="62"/>
        <end position="77"/>
    </location>
</feature>